<dbReference type="GeneID" id="109535246"/>
<dbReference type="Pfam" id="PF07898">
    <property type="entry name" value="DUF1676"/>
    <property type="match status" value="1"/>
</dbReference>
<feature type="chain" id="PRO_5043366857" description="Protein osiris 12" evidence="2">
    <location>
        <begin position="19"/>
        <end position="265"/>
    </location>
</feature>
<keyword evidence="2" id="KW-0732">Signal</keyword>
<dbReference type="GO" id="GO:0016020">
    <property type="term" value="C:membrane"/>
    <property type="evidence" value="ECO:0007669"/>
    <property type="project" value="TreeGrafter"/>
</dbReference>
<evidence type="ECO:0008006" key="5">
    <source>
        <dbReference type="Google" id="ProtNLM"/>
    </source>
</evidence>
<dbReference type="PANTHER" id="PTHR21879">
    <property type="entry name" value="FI03362P-RELATED-RELATED"/>
    <property type="match status" value="1"/>
</dbReference>
<dbReference type="Proteomes" id="UP000019118">
    <property type="component" value="Unassembled WGS sequence"/>
</dbReference>
<reference evidence="3" key="2">
    <citation type="submission" date="2024-08" db="UniProtKB">
        <authorList>
            <consortium name="EnsemblMetazoa"/>
        </authorList>
    </citation>
    <scope>IDENTIFICATION</scope>
</reference>
<evidence type="ECO:0000256" key="1">
    <source>
        <dbReference type="SAM" id="Phobius"/>
    </source>
</evidence>
<sequence length="265" mass="27587">MMRSCIFLLAICCFSVIAQESFESASVRLILKIYDECANADGFSPCLKKKAVTFLDRVARMDKLPLMEGVTLVKAADVSPTIDVPVMENEIEQNLPRSLAGQDEALNNMLSEKINNLLGSRTIEISMPKVSEMIEEGRGKGGGNSGGGGGGHGGGGGKMKNMMGGMMMAIAAKMAALIPLAIAGLFLLAGKALITAKIALLISGIIALKKLFAAKQNGGGGGAHTVHAGWSSGGGGGGWQPSGGGWDKRSIEEAQQLAYKAYEKP</sequence>
<feature type="transmembrane region" description="Helical" evidence="1">
    <location>
        <begin position="166"/>
        <end position="188"/>
    </location>
</feature>
<accession>A0AAR5P6F9</accession>
<protein>
    <recommendedName>
        <fullName evidence="5">Protein osiris 12</fullName>
    </recommendedName>
</protein>
<evidence type="ECO:0000313" key="4">
    <source>
        <dbReference type="Proteomes" id="UP000019118"/>
    </source>
</evidence>
<feature type="signal peptide" evidence="2">
    <location>
        <begin position="1"/>
        <end position="18"/>
    </location>
</feature>
<dbReference type="RefSeq" id="XP_019756690.1">
    <property type="nucleotide sequence ID" value="XM_019901131.2"/>
</dbReference>
<dbReference type="InterPro" id="IPR012464">
    <property type="entry name" value="DUF1676"/>
</dbReference>
<name>A0AAR5P6F9_DENPD</name>
<dbReference type="KEGG" id="dpa:109535246"/>
<keyword evidence="1" id="KW-0812">Transmembrane</keyword>
<dbReference type="EnsemblMetazoa" id="XM_019901131.1">
    <property type="protein sequence ID" value="XP_019756690.1"/>
    <property type="gene ID" value="LOC109535246"/>
</dbReference>
<keyword evidence="1" id="KW-0472">Membrane</keyword>
<evidence type="ECO:0000313" key="3">
    <source>
        <dbReference type="EnsemblMetazoa" id="XP_019756690.1"/>
    </source>
</evidence>
<evidence type="ECO:0000256" key="2">
    <source>
        <dbReference type="SAM" id="SignalP"/>
    </source>
</evidence>
<dbReference type="AlphaFoldDB" id="A0AAR5P6F9"/>
<reference evidence="4" key="1">
    <citation type="journal article" date="2013" name="Genome Biol.">
        <title>Draft genome of the mountain pine beetle, Dendroctonus ponderosae Hopkins, a major forest pest.</title>
        <authorList>
            <person name="Keeling C.I."/>
            <person name="Yuen M.M."/>
            <person name="Liao N.Y."/>
            <person name="Docking T.R."/>
            <person name="Chan S.K."/>
            <person name="Taylor G.A."/>
            <person name="Palmquist D.L."/>
            <person name="Jackman S.D."/>
            <person name="Nguyen A."/>
            <person name="Li M."/>
            <person name="Henderson H."/>
            <person name="Janes J.K."/>
            <person name="Zhao Y."/>
            <person name="Pandoh P."/>
            <person name="Moore R."/>
            <person name="Sperling F.A."/>
            <person name="Huber D.P."/>
            <person name="Birol I."/>
            <person name="Jones S.J."/>
            <person name="Bohlmann J."/>
        </authorList>
    </citation>
    <scope>NUCLEOTIDE SEQUENCE</scope>
</reference>
<keyword evidence="1" id="KW-1133">Transmembrane helix</keyword>
<organism evidence="3 4">
    <name type="scientific">Dendroctonus ponderosae</name>
    <name type="common">Mountain pine beetle</name>
    <dbReference type="NCBI Taxonomy" id="77166"/>
    <lineage>
        <taxon>Eukaryota</taxon>
        <taxon>Metazoa</taxon>
        <taxon>Ecdysozoa</taxon>
        <taxon>Arthropoda</taxon>
        <taxon>Hexapoda</taxon>
        <taxon>Insecta</taxon>
        <taxon>Pterygota</taxon>
        <taxon>Neoptera</taxon>
        <taxon>Endopterygota</taxon>
        <taxon>Coleoptera</taxon>
        <taxon>Polyphaga</taxon>
        <taxon>Cucujiformia</taxon>
        <taxon>Curculionidae</taxon>
        <taxon>Scolytinae</taxon>
        <taxon>Dendroctonus</taxon>
    </lineage>
</organism>
<proteinExistence type="predicted"/>
<dbReference type="PANTHER" id="PTHR21879:SF12">
    <property type="entry name" value="OSIRIS 12"/>
    <property type="match status" value="1"/>
</dbReference>
<keyword evidence="4" id="KW-1185">Reference proteome</keyword>